<dbReference type="OrthoDB" id="1278353at2759"/>
<feature type="region of interest" description="Disordered" evidence="7">
    <location>
        <begin position="519"/>
        <end position="538"/>
    </location>
</feature>
<evidence type="ECO:0000256" key="7">
    <source>
        <dbReference type="SAM" id="MobiDB-lite"/>
    </source>
</evidence>
<evidence type="ECO:0000256" key="2">
    <source>
        <dbReference type="ARBA" id="ARBA00022679"/>
    </source>
</evidence>
<evidence type="ECO:0000256" key="5">
    <source>
        <dbReference type="ARBA" id="ARBA00022840"/>
    </source>
</evidence>
<evidence type="ECO:0000256" key="1">
    <source>
        <dbReference type="ARBA" id="ARBA00022527"/>
    </source>
</evidence>
<dbReference type="SUPFAM" id="SSF48403">
    <property type="entry name" value="Ankyrin repeat"/>
    <property type="match status" value="1"/>
</dbReference>
<feature type="domain" description="Protein kinase" evidence="8">
    <location>
        <begin position="183"/>
        <end position="446"/>
    </location>
</feature>
<reference evidence="10" key="1">
    <citation type="journal article" date="2018" name="Proc. Natl. Acad. Sci. U.S.A.">
        <title>Linking secondary metabolites to gene clusters through genome sequencing of six diverse Aspergillus species.</title>
        <authorList>
            <person name="Kaerboelling I."/>
            <person name="Vesth T.C."/>
            <person name="Frisvad J.C."/>
            <person name="Nybo J.L."/>
            <person name="Theobald S."/>
            <person name="Kuo A."/>
            <person name="Bowyer P."/>
            <person name="Matsuda Y."/>
            <person name="Mondo S."/>
            <person name="Lyhne E.K."/>
            <person name="Kogle M.E."/>
            <person name="Clum A."/>
            <person name="Lipzen A."/>
            <person name="Salamov A."/>
            <person name="Ngan C.Y."/>
            <person name="Daum C."/>
            <person name="Chiniquy J."/>
            <person name="Barry K."/>
            <person name="LaButti K."/>
            <person name="Haridas S."/>
            <person name="Simmons B.A."/>
            <person name="Magnuson J.K."/>
            <person name="Mortensen U.H."/>
            <person name="Larsen T.O."/>
            <person name="Grigoriev I.V."/>
            <person name="Baker S.E."/>
            <person name="Andersen M.R."/>
        </authorList>
    </citation>
    <scope>NUCLEOTIDE SEQUENCE [LARGE SCALE GENOMIC DNA]</scope>
    <source>
        <strain evidence="10">IBT 16806</strain>
    </source>
</reference>
<comment type="caution">
    <text evidence="9">The sequence shown here is derived from an EMBL/GenBank/DDBJ whole genome shotgun (WGS) entry which is preliminary data.</text>
</comment>
<keyword evidence="3" id="KW-0547">Nucleotide-binding</keyword>
<dbReference type="Gene3D" id="3.30.200.20">
    <property type="entry name" value="Phosphorylase Kinase, domain 1"/>
    <property type="match status" value="1"/>
</dbReference>
<feature type="repeat" description="ANK" evidence="6">
    <location>
        <begin position="751"/>
        <end position="783"/>
    </location>
</feature>
<dbReference type="GO" id="GO:0005524">
    <property type="term" value="F:ATP binding"/>
    <property type="evidence" value="ECO:0007669"/>
    <property type="project" value="UniProtKB-KW"/>
</dbReference>
<gene>
    <name evidence="9" type="ORF">P174DRAFT_384099</name>
</gene>
<keyword evidence="6" id="KW-0040">ANK repeat</keyword>
<dbReference type="Pfam" id="PF00069">
    <property type="entry name" value="Pkinase"/>
    <property type="match status" value="1"/>
</dbReference>
<keyword evidence="10" id="KW-1185">Reference proteome</keyword>
<proteinExistence type="predicted"/>
<dbReference type="AlphaFoldDB" id="A0A2I1CGE9"/>
<dbReference type="SMART" id="SM00220">
    <property type="entry name" value="S_TKc"/>
    <property type="match status" value="1"/>
</dbReference>
<keyword evidence="4" id="KW-0418">Kinase</keyword>
<dbReference type="InterPro" id="IPR000719">
    <property type="entry name" value="Prot_kinase_dom"/>
</dbReference>
<keyword evidence="5" id="KW-0067">ATP-binding</keyword>
<evidence type="ECO:0000256" key="3">
    <source>
        <dbReference type="ARBA" id="ARBA00022741"/>
    </source>
</evidence>
<dbReference type="InterPro" id="IPR002110">
    <property type="entry name" value="Ankyrin_rpt"/>
</dbReference>
<dbReference type="RefSeq" id="XP_024685279.1">
    <property type="nucleotide sequence ID" value="XM_024823191.1"/>
</dbReference>
<dbReference type="Gene3D" id="1.10.510.10">
    <property type="entry name" value="Transferase(Phosphotransferase) domain 1"/>
    <property type="match status" value="1"/>
</dbReference>
<dbReference type="GeneID" id="36530517"/>
<dbReference type="Proteomes" id="UP000234474">
    <property type="component" value="Unassembled WGS sequence"/>
</dbReference>
<dbReference type="PROSITE" id="PS50011">
    <property type="entry name" value="PROTEIN_KINASE_DOM"/>
    <property type="match status" value="1"/>
</dbReference>
<dbReference type="EMBL" id="MSZS01000002">
    <property type="protein sequence ID" value="PKX96684.1"/>
    <property type="molecule type" value="Genomic_DNA"/>
</dbReference>
<name>A0A2I1CGE9_ASPN1</name>
<sequence>MPEALHKSESNDGTGDQTGPGILTVKLGWAYGLSLPIPVPVPDDPDPDPDPKMCERWRPYAIGEYEGLQLSTEAMAVYAAKGAVSWAAGHRPFKFEVSASPASELTVSLFVRDGSDSDAASSSSSSSGEYENQCIPLGLIRLNPFLISSGKQRVDVQDGTGRVEVEVSYTQKEVSPLETQEVWSVRGENSSGDLDLIYVEKKDTGRSYGMKAVDIRTVHAGAAPESDADADVVNMAPSLSLRSAIQHPFIAPLKFAFRSSEGALDLLSPLASGGYLFDHLQRERQFSVHKARFYAAELVCILEYLHEDKHIILNSLEPENILLDSSGHVSLCKPGLFALELGDGDHILPGTPKYPAPEALLDDREASRAVDWWALGIILYEMLTGIPPFYHKDGRERRRKILGQDLQLPESLPSTAKDILIKLLGKDPIERLGANGAAEVKAHPFFHAVKWHECLRRKYTTPFKPHDAAVIFWREPCTYQPFKRPGRERREFEGAVYEQIGTTEFPLWIPIGSVDDQSKSHAADKNASVSQNRGDDDDDGWEFAWEPTKQEFYFKNRFTDERVTAKPKAAVRDKMLAPAVEHEALAAALEAGYSQHVFSEILRYSPNLNVRILDYDQTPDGIGIRSETRDIIPVTPLEWAVEHERLDLASLFLENGADANFTVSPRDGPALLKAVKRKSQRLVEILVQKTDRVSCTRALALAVEQQDITTAKTLLAHGVRCDFEESDRPLPPHPFFGDYDSNLSRGLEAEDLTPPLVRAARLGNVALVALLLEHGADANTAYHDLGGRRGDGYETRDSTLPANFSCGRVVQIAMEMGHSGIVHLLVDAGADIALPHPVWPKPVWPVPGHICRPVPRAVYVEVTAGLEAAVAARRGKAKDCTSAQN</sequence>
<feature type="region of interest" description="Disordered" evidence="7">
    <location>
        <begin position="1"/>
        <end position="20"/>
    </location>
</feature>
<organism evidence="9 10">
    <name type="scientific">Aspergillus novofumigatus (strain IBT 16806)</name>
    <dbReference type="NCBI Taxonomy" id="1392255"/>
    <lineage>
        <taxon>Eukaryota</taxon>
        <taxon>Fungi</taxon>
        <taxon>Dikarya</taxon>
        <taxon>Ascomycota</taxon>
        <taxon>Pezizomycotina</taxon>
        <taxon>Eurotiomycetes</taxon>
        <taxon>Eurotiomycetidae</taxon>
        <taxon>Eurotiales</taxon>
        <taxon>Aspergillaceae</taxon>
        <taxon>Aspergillus</taxon>
        <taxon>Aspergillus subgen. Fumigati</taxon>
    </lineage>
</organism>
<dbReference type="GO" id="GO:0004674">
    <property type="term" value="F:protein serine/threonine kinase activity"/>
    <property type="evidence" value="ECO:0007669"/>
    <property type="project" value="UniProtKB-KW"/>
</dbReference>
<evidence type="ECO:0000313" key="9">
    <source>
        <dbReference type="EMBL" id="PKX96684.1"/>
    </source>
</evidence>
<dbReference type="VEuPathDB" id="FungiDB:P174DRAFT_384099"/>
<dbReference type="PROSITE" id="PS50088">
    <property type="entry name" value="ANK_REPEAT"/>
    <property type="match status" value="1"/>
</dbReference>
<evidence type="ECO:0000256" key="6">
    <source>
        <dbReference type="PROSITE-ProRule" id="PRU00023"/>
    </source>
</evidence>
<dbReference type="PROSITE" id="PS50297">
    <property type="entry name" value="ANK_REP_REGION"/>
    <property type="match status" value="1"/>
</dbReference>
<keyword evidence="1" id="KW-0723">Serine/threonine-protein kinase</keyword>
<dbReference type="SUPFAM" id="SSF56112">
    <property type="entry name" value="Protein kinase-like (PK-like)"/>
    <property type="match status" value="1"/>
</dbReference>
<evidence type="ECO:0000259" key="8">
    <source>
        <dbReference type="PROSITE" id="PS50011"/>
    </source>
</evidence>
<accession>A0A2I1CGE9</accession>
<dbReference type="STRING" id="1392255.A0A2I1CGE9"/>
<evidence type="ECO:0000313" key="10">
    <source>
        <dbReference type="Proteomes" id="UP000234474"/>
    </source>
</evidence>
<dbReference type="SMART" id="SM00248">
    <property type="entry name" value="ANK"/>
    <property type="match status" value="4"/>
</dbReference>
<dbReference type="InterPro" id="IPR036770">
    <property type="entry name" value="Ankyrin_rpt-contain_sf"/>
</dbReference>
<dbReference type="PANTHER" id="PTHR24351">
    <property type="entry name" value="RIBOSOMAL PROTEIN S6 KINASE"/>
    <property type="match status" value="1"/>
</dbReference>
<protein>
    <recommendedName>
        <fullName evidence="8">Protein kinase domain-containing protein</fullName>
    </recommendedName>
</protein>
<dbReference type="Gene3D" id="1.25.40.20">
    <property type="entry name" value="Ankyrin repeat-containing domain"/>
    <property type="match status" value="1"/>
</dbReference>
<dbReference type="InterPro" id="IPR011009">
    <property type="entry name" value="Kinase-like_dom_sf"/>
</dbReference>
<keyword evidence="2" id="KW-0808">Transferase</keyword>
<evidence type="ECO:0000256" key="4">
    <source>
        <dbReference type="ARBA" id="ARBA00022777"/>
    </source>
</evidence>
<feature type="compositionally biased region" description="Basic and acidic residues" evidence="7">
    <location>
        <begin position="1"/>
        <end position="10"/>
    </location>
</feature>
<dbReference type="OMA" id="EYENQCI"/>